<proteinExistence type="inferred from homology"/>
<name>A0A518DBK3_9BACT</name>
<dbReference type="KEGG" id="pnd:Pla175_22480"/>
<dbReference type="NCBIfam" id="TIGR02937">
    <property type="entry name" value="sigma70-ECF"/>
    <property type="match status" value="1"/>
</dbReference>
<keyword evidence="8" id="KW-1185">Reference proteome</keyword>
<dbReference type="NCBIfam" id="TIGR02989">
    <property type="entry name" value="Sig-70_gvs1"/>
    <property type="match status" value="1"/>
</dbReference>
<dbReference type="SUPFAM" id="SSF88946">
    <property type="entry name" value="Sigma2 domain of RNA polymerase sigma factors"/>
    <property type="match status" value="1"/>
</dbReference>
<dbReference type="InterPro" id="IPR014284">
    <property type="entry name" value="RNA_pol_sigma-70_dom"/>
</dbReference>
<dbReference type="GO" id="GO:0006352">
    <property type="term" value="P:DNA-templated transcription initiation"/>
    <property type="evidence" value="ECO:0007669"/>
    <property type="project" value="InterPro"/>
</dbReference>
<dbReference type="EMBL" id="CP036291">
    <property type="protein sequence ID" value="QDU88864.1"/>
    <property type="molecule type" value="Genomic_DNA"/>
</dbReference>
<comment type="similarity">
    <text evidence="1">Belongs to the sigma-70 factor family. ECF subfamily.</text>
</comment>
<protein>
    <submittedName>
        <fullName evidence="7">RNA polymerase sigma factor</fullName>
    </submittedName>
</protein>
<evidence type="ECO:0000256" key="2">
    <source>
        <dbReference type="ARBA" id="ARBA00023015"/>
    </source>
</evidence>
<dbReference type="PANTHER" id="PTHR43133:SF51">
    <property type="entry name" value="RNA POLYMERASE SIGMA FACTOR"/>
    <property type="match status" value="1"/>
</dbReference>
<evidence type="ECO:0000256" key="1">
    <source>
        <dbReference type="ARBA" id="ARBA00010641"/>
    </source>
</evidence>
<organism evidence="7 8">
    <name type="scientific">Pirellulimonas nuda</name>
    <dbReference type="NCBI Taxonomy" id="2528009"/>
    <lineage>
        <taxon>Bacteria</taxon>
        <taxon>Pseudomonadati</taxon>
        <taxon>Planctomycetota</taxon>
        <taxon>Planctomycetia</taxon>
        <taxon>Pirellulales</taxon>
        <taxon>Lacipirellulaceae</taxon>
        <taxon>Pirellulimonas</taxon>
    </lineage>
</organism>
<dbReference type="SUPFAM" id="SSF88659">
    <property type="entry name" value="Sigma3 and sigma4 domains of RNA polymerase sigma factors"/>
    <property type="match status" value="1"/>
</dbReference>
<feature type="domain" description="RNA polymerase sigma factor 70 region 4 type 2" evidence="6">
    <location>
        <begin position="108"/>
        <end position="161"/>
    </location>
</feature>
<dbReference type="InterPro" id="IPR007627">
    <property type="entry name" value="RNA_pol_sigma70_r2"/>
</dbReference>
<keyword evidence="4" id="KW-0804">Transcription</keyword>
<dbReference type="InterPro" id="IPR013249">
    <property type="entry name" value="RNA_pol_sigma70_r4_t2"/>
</dbReference>
<evidence type="ECO:0000256" key="4">
    <source>
        <dbReference type="ARBA" id="ARBA00023163"/>
    </source>
</evidence>
<dbReference type="GO" id="GO:0016987">
    <property type="term" value="F:sigma factor activity"/>
    <property type="evidence" value="ECO:0007669"/>
    <property type="project" value="UniProtKB-KW"/>
</dbReference>
<sequence>MSDASSDAVFIERLTSCQVRLRAFALSIVPRSDDADDVLQSACVKLWEKRGDYDPDRNFFPWASGFVLIEVLRLRRKKATDKLMFGEALINSLAADYVAGVTEMDLRREQLRLCVAKLSPRDRDLLGERYDADLKAKQLAGKRGMPVTTVYSALARIRESLYRCIEANLAKQTHA</sequence>
<keyword evidence="2" id="KW-0805">Transcription regulation</keyword>
<dbReference type="InterPro" id="IPR014331">
    <property type="entry name" value="RNA_pol_sigma70_ECF_RHOBA"/>
</dbReference>
<evidence type="ECO:0000313" key="8">
    <source>
        <dbReference type="Proteomes" id="UP000317429"/>
    </source>
</evidence>
<gene>
    <name evidence="7" type="ORF">Pla175_22480</name>
</gene>
<feature type="domain" description="RNA polymerase sigma-70 region 2" evidence="5">
    <location>
        <begin position="17"/>
        <end position="78"/>
    </location>
</feature>
<dbReference type="OrthoDB" id="6383365at2"/>
<reference evidence="7 8" key="1">
    <citation type="submission" date="2019-02" db="EMBL/GenBank/DDBJ databases">
        <title>Deep-cultivation of Planctomycetes and their phenomic and genomic characterization uncovers novel biology.</title>
        <authorList>
            <person name="Wiegand S."/>
            <person name="Jogler M."/>
            <person name="Boedeker C."/>
            <person name="Pinto D."/>
            <person name="Vollmers J."/>
            <person name="Rivas-Marin E."/>
            <person name="Kohn T."/>
            <person name="Peeters S.H."/>
            <person name="Heuer A."/>
            <person name="Rast P."/>
            <person name="Oberbeckmann S."/>
            <person name="Bunk B."/>
            <person name="Jeske O."/>
            <person name="Meyerdierks A."/>
            <person name="Storesund J.E."/>
            <person name="Kallscheuer N."/>
            <person name="Luecker S."/>
            <person name="Lage O.M."/>
            <person name="Pohl T."/>
            <person name="Merkel B.J."/>
            <person name="Hornburger P."/>
            <person name="Mueller R.-W."/>
            <person name="Bruemmer F."/>
            <person name="Labrenz M."/>
            <person name="Spormann A.M."/>
            <person name="Op den Camp H."/>
            <person name="Overmann J."/>
            <person name="Amann R."/>
            <person name="Jetten M.S.M."/>
            <person name="Mascher T."/>
            <person name="Medema M.H."/>
            <person name="Devos D.P."/>
            <person name="Kaster A.-K."/>
            <person name="Ovreas L."/>
            <person name="Rohde M."/>
            <person name="Galperin M.Y."/>
            <person name="Jogler C."/>
        </authorList>
    </citation>
    <scope>NUCLEOTIDE SEQUENCE [LARGE SCALE GENOMIC DNA]</scope>
    <source>
        <strain evidence="7 8">Pla175</strain>
    </source>
</reference>
<dbReference type="Pfam" id="PF08281">
    <property type="entry name" value="Sigma70_r4_2"/>
    <property type="match status" value="1"/>
</dbReference>
<dbReference type="PANTHER" id="PTHR43133">
    <property type="entry name" value="RNA POLYMERASE ECF-TYPE SIGMA FACTO"/>
    <property type="match status" value="1"/>
</dbReference>
<dbReference type="Gene3D" id="1.10.10.10">
    <property type="entry name" value="Winged helix-like DNA-binding domain superfamily/Winged helix DNA-binding domain"/>
    <property type="match status" value="1"/>
</dbReference>
<dbReference type="Proteomes" id="UP000317429">
    <property type="component" value="Chromosome"/>
</dbReference>
<evidence type="ECO:0000256" key="3">
    <source>
        <dbReference type="ARBA" id="ARBA00023082"/>
    </source>
</evidence>
<evidence type="ECO:0000259" key="6">
    <source>
        <dbReference type="Pfam" id="PF08281"/>
    </source>
</evidence>
<dbReference type="Pfam" id="PF04542">
    <property type="entry name" value="Sigma70_r2"/>
    <property type="match status" value="1"/>
</dbReference>
<dbReference type="InterPro" id="IPR039425">
    <property type="entry name" value="RNA_pol_sigma-70-like"/>
</dbReference>
<keyword evidence="3" id="KW-0731">Sigma factor</keyword>
<dbReference type="GO" id="GO:0003677">
    <property type="term" value="F:DNA binding"/>
    <property type="evidence" value="ECO:0007669"/>
    <property type="project" value="InterPro"/>
</dbReference>
<accession>A0A518DBK3</accession>
<dbReference type="RefSeq" id="WP_145284319.1">
    <property type="nucleotide sequence ID" value="NZ_CP036291.1"/>
</dbReference>
<evidence type="ECO:0000259" key="5">
    <source>
        <dbReference type="Pfam" id="PF04542"/>
    </source>
</evidence>
<dbReference type="AlphaFoldDB" id="A0A518DBK3"/>
<dbReference type="Gene3D" id="1.10.1740.10">
    <property type="match status" value="1"/>
</dbReference>
<dbReference type="InterPro" id="IPR013324">
    <property type="entry name" value="RNA_pol_sigma_r3/r4-like"/>
</dbReference>
<evidence type="ECO:0000313" key="7">
    <source>
        <dbReference type="EMBL" id="QDU88864.1"/>
    </source>
</evidence>
<dbReference type="InterPro" id="IPR036388">
    <property type="entry name" value="WH-like_DNA-bd_sf"/>
</dbReference>
<dbReference type="InterPro" id="IPR013325">
    <property type="entry name" value="RNA_pol_sigma_r2"/>
</dbReference>